<evidence type="ECO:0000313" key="7">
    <source>
        <dbReference type="Proteomes" id="UP000796880"/>
    </source>
</evidence>
<dbReference type="AlphaFoldDB" id="A0A8K0H6K5"/>
<dbReference type="GO" id="GO:0006281">
    <property type="term" value="P:DNA repair"/>
    <property type="evidence" value="ECO:0007669"/>
    <property type="project" value="UniProtKB-KW"/>
</dbReference>
<feature type="compositionally biased region" description="Basic and acidic residues" evidence="5">
    <location>
        <begin position="167"/>
        <end position="186"/>
    </location>
</feature>
<dbReference type="GO" id="GO:0007064">
    <property type="term" value="P:mitotic sister chromatid cohesion"/>
    <property type="evidence" value="ECO:0007669"/>
    <property type="project" value="InterPro"/>
</dbReference>
<dbReference type="Proteomes" id="UP000796880">
    <property type="component" value="Unassembled WGS sequence"/>
</dbReference>
<dbReference type="EMBL" id="VOIH02000005">
    <property type="protein sequence ID" value="KAF3446821.1"/>
    <property type="molecule type" value="Genomic_DNA"/>
</dbReference>
<evidence type="ECO:0000313" key="6">
    <source>
        <dbReference type="EMBL" id="KAF3446821.1"/>
    </source>
</evidence>
<feature type="compositionally biased region" description="Low complexity" evidence="5">
    <location>
        <begin position="190"/>
        <end position="205"/>
    </location>
</feature>
<evidence type="ECO:0000256" key="2">
    <source>
        <dbReference type="ARBA" id="ARBA00022763"/>
    </source>
</evidence>
<feature type="compositionally biased region" description="Basic and acidic residues" evidence="5">
    <location>
        <begin position="207"/>
        <end position="221"/>
    </location>
</feature>
<dbReference type="OrthoDB" id="200660at2759"/>
<keyword evidence="2" id="KW-0227">DNA damage</keyword>
<accession>A0A8K0H6K5</accession>
<keyword evidence="7" id="KW-1185">Reference proteome</keyword>
<name>A0A8K0H6K5_9ROSA</name>
<keyword evidence="3" id="KW-0234">DNA repair</keyword>
<proteinExistence type="predicted"/>
<dbReference type="InterPro" id="IPR039776">
    <property type="entry name" value="Pds5"/>
</dbReference>
<protein>
    <submittedName>
        <fullName evidence="6">Uncharacterized protein</fullName>
    </submittedName>
</protein>
<evidence type="ECO:0000256" key="5">
    <source>
        <dbReference type="SAM" id="MobiDB-lite"/>
    </source>
</evidence>
<comment type="caution">
    <text evidence="6">The sequence shown here is derived from an EMBL/GenBank/DDBJ whole genome shotgun (WGS) entry which is preliminary data.</text>
</comment>
<evidence type="ECO:0000256" key="3">
    <source>
        <dbReference type="ARBA" id="ARBA00023204"/>
    </source>
</evidence>
<feature type="compositionally biased region" description="Polar residues" evidence="5">
    <location>
        <begin position="224"/>
        <end position="233"/>
    </location>
</feature>
<dbReference type="PANTHER" id="PTHR12663:SF0">
    <property type="entry name" value="PRECOCIOUS DISSOCIATION OF SISTERS 5, ISOFORM A"/>
    <property type="match status" value="1"/>
</dbReference>
<organism evidence="6 7">
    <name type="scientific">Rhamnella rubrinervis</name>
    <dbReference type="NCBI Taxonomy" id="2594499"/>
    <lineage>
        <taxon>Eukaryota</taxon>
        <taxon>Viridiplantae</taxon>
        <taxon>Streptophyta</taxon>
        <taxon>Embryophyta</taxon>
        <taxon>Tracheophyta</taxon>
        <taxon>Spermatophyta</taxon>
        <taxon>Magnoliopsida</taxon>
        <taxon>eudicotyledons</taxon>
        <taxon>Gunneridae</taxon>
        <taxon>Pentapetalae</taxon>
        <taxon>rosids</taxon>
        <taxon>fabids</taxon>
        <taxon>Rosales</taxon>
        <taxon>Rhamnaceae</taxon>
        <taxon>rhamnoid group</taxon>
        <taxon>Rhamneae</taxon>
        <taxon>Rhamnella</taxon>
    </lineage>
</organism>
<reference evidence="6" key="1">
    <citation type="submission" date="2020-03" db="EMBL/GenBank/DDBJ databases">
        <title>A high-quality chromosome-level genome assembly of a woody plant with both climbing and erect habits, Rhamnella rubrinervis.</title>
        <authorList>
            <person name="Lu Z."/>
            <person name="Yang Y."/>
            <person name="Zhu X."/>
            <person name="Sun Y."/>
        </authorList>
    </citation>
    <scope>NUCLEOTIDE SEQUENCE</scope>
    <source>
        <strain evidence="6">BYM</strain>
        <tissue evidence="6">Leaf</tissue>
    </source>
</reference>
<sequence length="245" mass="26140">MPPPPLADPGECGSDDAPIVGDGVSSGKPEAASQAVAVAMAIAEGRRPPSFTSGFDDEGWMDGWASTICVNFSLLIRSNPFLVGYDGKPKGINTRIWRNPGYDIPSEEIIEHEPDEEIGLYYDSVVESFDPVERKQRVVYADGDEEILNFKRQTWEFIGSGSNSDGLKVKMKTDKTTKQGKTDASRKRSGGSSSSKSKASAAKSSGKSKDVSFKSVGRSEDETSSNSKDQTPKSGGGKSANVSGK</sequence>
<dbReference type="GO" id="GO:0005634">
    <property type="term" value="C:nucleus"/>
    <property type="evidence" value="ECO:0007669"/>
    <property type="project" value="UniProtKB-SubCell"/>
</dbReference>
<feature type="region of interest" description="Disordered" evidence="5">
    <location>
        <begin position="166"/>
        <end position="245"/>
    </location>
</feature>
<dbReference type="PANTHER" id="PTHR12663">
    <property type="entry name" value="ANDROGEN INDUCED INHIBITOR OF PROLIFERATION AS3 / PDS5-RELATED"/>
    <property type="match status" value="1"/>
</dbReference>
<comment type="subcellular location">
    <subcellularLocation>
        <location evidence="1">Nucleus</location>
    </subcellularLocation>
</comment>
<keyword evidence="4" id="KW-0539">Nucleus</keyword>
<evidence type="ECO:0000256" key="4">
    <source>
        <dbReference type="ARBA" id="ARBA00023242"/>
    </source>
</evidence>
<dbReference type="GO" id="GO:0000785">
    <property type="term" value="C:chromatin"/>
    <property type="evidence" value="ECO:0007669"/>
    <property type="project" value="TreeGrafter"/>
</dbReference>
<evidence type="ECO:0000256" key="1">
    <source>
        <dbReference type="ARBA" id="ARBA00004123"/>
    </source>
</evidence>
<feature type="region of interest" description="Disordered" evidence="5">
    <location>
        <begin position="1"/>
        <end position="28"/>
    </location>
</feature>
<gene>
    <name evidence="6" type="ORF">FNV43_RR12001</name>
</gene>